<protein>
    <submittedName>
        <fullName evidence="2">Antibiotic ABC transporter permease</fullName>
    </submittedName>
</protein>
<feature type="transmembrane region" description="Helical" evidence="1">
    <location>
        <begin position="196"/>
        <end position="211"/>
    </location>
</feature>
<organism evidence="2 3">
    <name type="scientific">Finegoldia magna</name>
    <name type="common">Peptostreptococcus magnus</name>
    <dbReference type="NCBI Taxonomy" id="1260"/>
    <lineage>
        <taxon>Bacteria</taxon>
        <taxon>Bacillati</taxon>
        <taxon>Bacillota</taxon>
        <taxon>Tissierellia</taxon>
        <taxon>Tissierellales</taxon>
        <taxon>Peptoniphilaceae</taxon>
        <taxon>Finegoldia</taxon>
    </lineage>
</organism>
<keyword evidence="1" id="KW-0472">Membrane</keyword>
<feature type="transmembrane region" description="Helical" evidence="1">
    <location>
        <begin position="130"/>
        <end position="151"/>
    </location>
</feature>
<dbReference type="EMBL" id="NDYC01000003">
    <property type="protein sequence ID" value="OXZ29239.1"/>
    <property type="molecule type" value="Genomic_DNA"/>
</dbReference>
<dbReference type="Proteomes" id="UP000215413">
    <property type="component" value="Unassembled WGS sequence"/>
</dbReference>
<keyword evidence="1" id="KW-0812">Transmembrane</keyword>
<evidence type="ECO:0000313" key="3">
    <source>
        <dbReference type="Proteomes" id="UP000215413"/>
    </source>
</evidence>
<proteinExistence type="predicted"/>
<feature type="transmembrane region" description="Helical" evidence="1">
    <location>
        <begin position="158"/>
        <end position="176"/>
    </location>
</feature>
<dbReference type="RefSeq" id="WP_094205010.1">
    <property type="nucleotide sequence ID" value="NZ_NDYC01000003.1"/>
</dbReference>
<feature type="transmembrane region" description="Helical" evidence="1">
    <location>
        <begin position="51"/>
        <end position="68"/>
    </location>
</feature>
<feature type="transmembrane region" description="Helical" evidence="1">
    <location>
        <begin position="20"/>
        <end position="39"/>
    </location>
</feature>
<name>A0A233VA04_FINMA</name>
<dbReference type="AlphaFoldDB" id="A0A233VA04"/>
<feature type="transmembrane region" description="Helical" evidence="1">
    <location>
        <begin position="99"/>
        <end position="124"/>
    </location>
</feature>
<keyword evidence="1" id="KW-1133">Transmembrane helix</keyword>
<evidence type="ECO:0000313" key="2">
    <source>
        <dbReference type="EMBL" id="OXZ29239.1"/>
    </source>
</evidence>
<reference evidence="3" key="1">
    <citation type="submission" date="2017-04" db="EMBL/GenBank/DDBJ databases">
        <title>Finegoldia magna isolated from orthopedic joint implant-associated infections.</title>
        <authorList>
            <person name="Bjorklund S."/>
            <person name="Bruggemann H."/>
            <person name="Jensen A."/>
            <person name="Hellmark B."/>
            <person name="Soderquist B."/>
        </authorList>
    </citation>
    <scope>NUCLEOTIDE SEQUENCE [LARGE SCALE GENOMIC DNA]</scope>
    <source>
        <strain evidence="3">CCUG 54800</strain>
    </source>
</reference>
<comment type="caution">
    <text evidence="2">The sequence shown here is derived from an EMBL/GenBank/DDBJ whole genome shotgun (WGS) entry which is preliminary data.</text>
</comment>
<gene>
    <name evidence="2" type="ORF">B9N49_00095</name>
</gene>
<sequence length="223" mass="25974">MGYKYGELRKYIDENKNYKIEYFSKLISDIIMLAGVSFMLKSTDNWNNESFTYFLIWYLLQTVLFELVKSIEFEIKSDGLINMISSRTSIVMIYFKRSIVWLVKAAILFAIVIFLSGNGLNGIIQFKPNLIVAIIFSLILMYGVFFLFMALTLIYERVASFTGFITTAFLIFGYKLTITQEIRKIIVGNQADMKKIVLNLILLYAVAYHFMKKARTKLQYRGF</sequence>
<accession>A0A233VA04</accession>
<evidence type="ECO:0000256" key="1">
    <source>
        <dbReference type="SAM" id="Phobius"/>
    </source>
</evidence>